<dbReference type="PROSITE" id="PS51747">
    <property type="entry name" value="CYT_DCMP_DEAMINASES_2"/>
    <property type="match status" value="1"/>
</dbReference>
<comment type="similarity">
    <text evidence="3 15">Belongs to the cytidine and deoxycytidylate deaminase family.</text>
</comment>
<accession>A0A178IFR1</accession>
<evidence type="ECO:0000256" key="14">
    <source>
        <dbReference type="PIRSR" id="PIRSR606262-3"/>
    </source>
</evidence>
<evidence type="ECO:0000256" key="12">
    <source>
        <dbReference type="PIRSR" id="PIRSR606262-1"/>
    </source>
</evidence>
<dbReference type="Gene3D" id="3.40.140.10">
    <property type="entry name" value="Cytidine Deaminase, domain 2"/>
    <property type="match status" value="1"/>
</dbReference>
<dbReference type="Proteomes" id="UP000078486">
    <property type="component" value="Unassembled WGS sequence"/>
</dbReference>
<dbReference type="PROSITE" id="PS00903">
    <property type="entry name" value="CYT_DCMP_DEAMINASES_1"/>
    <property type="match status" value="1"/>
</dbReference>
<dbReference type="NCBIfam" id="NF004064">
    <property type="entry name" value="PRK05578.1"/>
    <property type="match status" value="1"/>
</dbReference>
<dbReference type="OrthoDB" id="9795347at2"/>
<protein>
    <recommendedName>
        <fullName evidence="5 15">Cytidine deaminase</fullName>
        <ecNumber evidence="4 15">3.5.4.5</ecNumber>
    </recommendedName>
    <alternativeName>
        <fullName evidence="9 15">Cytidine aminohydrolase</fullName>
    </alternativeName>
</protein>
<dbReference type="CDD" id="cd01283">
    <property type="entry name" value="cytidine_deaminase"/>
    <property type="match status" value="1"/>
</dbReference>
<keyword evidence="6 14" id="KW-0479">Metal-binding</keyword>
<feature type="binding site" evidence="14">
    <location>
        <position position="60"/>
    </location>
    <ligand>
        <name>Zn(2+)</name>
        <dbReference type="ChEBI" id="CHEBI:29105"/>
        <note>catalytic</note>
    </ligand>
</feature>
<comment type="cofactor">
    <cofactor evidence="1 14 15">
        <name>Zn(2+)</name>
        <dbReference type="ChEBI" id="CHEBI:29105"/>
    </cofactor>
</comment>
<reference evidence="17 18" key="1">
    <citation type="submission" date="2016-01" db="EMBL/GenBank/DDBJ databases">
        <title>High potential of lignocellulose degradation of a new Verrucomicrobia species.</title>
        <authorList>
            <person name="Wang Y."/>
            <person name="Shi Y."/>
            <person name="Qiu Z."/>
            <person name="Liu S."/>
            <person name="Yang H."/>
        </authorList>
    </citation>
    <scope>NUCLEOTIDE SEQUENCE [LARGE SCALE GENOMIC DNA]</scope>
    <source>
        <strain evidence="17 18">TSB47</strain>
    </source>
</reference>
<sequence length="138" mass="14119">MKPSPSAPVLRRLEKNAREASARAYAPYSKFAVGAAVLAGSGKIYAGCNVENACYGLGICAERAAVFAAVAAGERAIRCVVIHTPTATPTAPCGACRQVINEFGPEARVVSVCAAAGRIDTTLDKLLPGAFGPGNLDL</sequence>
<dbReference type="FunFam" id="3.40.140.10:FF:000008">
    <property type="entry name" value="Cytidine deaminase"/>
    <property type="match status" value="1"/>
</dbReference>
<keyword evidence="8 14" id="KW-0862">Zinc</keyword>
<dbReference type="GO" id="GO:0004126">
    <property type="term" value="F:cytidine deaminase activity"/>
    <property type="evidence" value="ECO:0007669"/>
    <property type="project" value="UniProtKB-UniRule"/>
</dbReference>
<comment type="catalytic activity">
    <reaction evidence="10 15">
        <text>2'-deoxycytidine + H2O + H(+) = 2'-deoxyuridine + NH4(+)</text>
        <dbReference type="Rhea" id="RHEA:13433"/>
        <dbReference type="ChEBI" id="CHEBI:15377"/>
        <dbReference type="ChEBI" id="CHEBI:15378"/>
        <dbReference type="ChEBI" id="CHEBI:15698"/>
        <dbReference type="ChEBI" id="CHEBI:16450"/>
        <dbReference type="ChEBI" id="CHEBI:28938"/>
        <dbReference type="EC" id="3.5.4.5"/>
    </reaction>
</comment>
<evidence type="ECO:0000256" key="8">
    <source>
        <dbReference type="ARBA" id="ARBA00022833"/>
    </source>
</evidence>
<evidence type="ECO:0000256" key="9">
    <source>
        <dbReference type="ARBA" id="ARBA00032005"/>
    </source>
</evidence>
<evidence type="ECO:0000313" key="18">
    <source>
        <dbReference type="Proteomes" id="UP000078486"/>
    </source>
</evidence>
<feature type="binding site" evidence="14">
    <location>
        <position position="93"/>
    </location>
    <ligand>
        <name>Zn(2+)</name>
        <dbReference type="ChEBI" id="CHEBI:29105"/>
        <note>catalytic</note>
    </ligand>
</feature>
<keyword evidence="18" id="KW-1185">Reference proteome</keyword>
<feature type="domain" description="CMP/dCMP-type deaminase" evidence="16">
    <location>
        <begin position="8"/>
        <end position="134"/>
    </location>
</feature>
<feature type="binding site" evidence="14">
    <location>
        <position position="96"/>
    </location>
    <ligand>
        <name>Zn(2+)</name>
        <dbReference type="ChEBI" id="CHEBI:29105"/>
        <note>catalytic</note>
    </ligand>
</feature>
<evidence type="ECO:0000259" key="16">
    <source>
        <dbReference type="PROSITE" id="PS51747"/>
    </source>
</evidence>
<evidence type="ECO:0000256" key="10">
    <source>
        <dbReference type="ARBA" id="ARBA00049252"/>
    </source>
</evidence>
<feature type="binding site" evidence="13">
    <location>
        <begin position="49"/>
        <end position="55"/>
    </location>
    <ligand>
        <name>substrate</name>
    </ligand>
</feature>
<evidence type="ECO:0000256" key="4">
    <source>
        <dbReference type="ARBA" id="ARBA00012783"/>
    </source>
</evidence>
<evidence type="ECO:0000313" key="17">
    <source>
        <dbReference type="EMBL" id="OAM88852.1"/>
    </source>
</evidence>
<dbReference type="GO" id="GO:0055086">
    <property type="term" value="P:nucleobase-containing small molecule metabolic process"/>
    <property type="evidence" value="ECO:0007669"/>
    <property type="project" value="UniProtKB-ARBA"/>
</dbReference>
<evidence type="ECO:0000256" key="15">
    <source>
        <dbReference type="RuleBase" id="RU364006"/>
    </source>
</evidence>
<dbReference type="RefSeq" id="WP_068771600.1">
    <property type="nucleotide sequence ID" value="NZ_CP109796.1"/>
</dbReference>
<keyword evidence="7 15" id="KW-0378">Hydrolase</keyword>
<dbReference type="PANTHER" id="PTHR11644">
    <property type="entry name" value="CYTIDINE DEAMINASE"/>
    <property type="match status" value="1"/>
</dbReference>
<dbReference type="PANTHER" id="PTHR11644:SF2">
    <property type="entry name" value="CYTIDINE DEAMINASE"/>
    <property type="match status" value="1"/>
</dbReference>
<gene>
    <name evidence="17" type="ORF">AW736_17715</name>
</gene>
<comment type="function">
    <text evidence="2 15">This enzyme scavenges exogenous and endogenous cytidine and 2'-deoxycytidine for UMP synthesis.</text>
</comment>
<dbReference type="GO" id="GO:0005829">
    <property type="term" value="C:cytosol"/>
    <property type="evidence" value="ECO:0007669"/>
    <property type="project" value="TreeGrafter"/>
</dbReference>
<dbReference type="GO" id="GO:0072527">
    <property type="term" value="P:pyrimidine-containing compound metabolic process"/>
    <property type="evidence" value="ECO:0007669"/>
    <property type="project" value="UniProtKB-ARBA"/>
</dbReference>
<dbReference type="InterPro" id="IPR006262">
    <property type="entry name" value="Cyt_deam_tetra"/>
</dbReference>
<evidence type="ECO:0000256" key="7">
    <source>
        <dbReference type="ARBA" id="ARBA00022801"/>
    </source>
</evidence>
<dbReference type="GO" id="GO:0008270">
    <property type="term" value="F:zinc ion binding"/>
    <property type="evidence" value="ECO:0007669"/>
    <property type="project" value="UniProtKB-UniRule"/>
</dbReference>
<dbReference type="SUPFAM" id="SSF53927">
    <property type="entry name" value="Cytidine deaminase-like"/>
    <property type="match status" value="1"/>
</dbReference>
<evidence type="ECO:0000256" key="6">
    <source>
        <dbReference type="ARBA" id="ARBA00022723"/>
    </source>
</evidence>
<organism evidence="17 18">
    <name type="scientific">Termitidicoccus mucosus</name>
    <dbReference type="NCBI Taxonomy" id="1184151"/>
    <lineage>
        <taxon>Bacteria</taxon>
        <taxon>Pseudomonadati</taxon>
        <taxon>Verrucomicrobiota</taxon>
        <taxon>Opitutia</taxon>
        <taxon>Opitutales</taxon>
        <taxon>Opitutaceae</taxon>
        <taxon>Termitidicoccus</taxon>
    </lineage>
</organism>
<evidence type="ECO:0000256" key="13">
    <source>
        <dbReference type="PIRSR" id="PIRSR606262-2"/>
    </source>
</evidence>
<dbReference type="InterPro" id="IPR016193">
    <property type="entry name" value="Cytidine_deaminase-like"/>
</dbReference>
<dbReference type="Pfam" id="PF00383">
    <property type="entry name" value="dCMP_cyt_deam_1"/>
    <property type="match status" value="1"/>
</dbReference>
<comment type="caution">
    <text evidence="17">The sequence shown here is derived from an EMBL/GenBank/DDBJ whole genome shotgun (WGS) entry which is preliminary data.</text>
</comment>
<comment type="catalytic activity">
    <reaction evidence="11 15">
        <text>cytidine + H2O + H(+) = uridine + NH4(+)</text>
        <dbReference type="Rhea" id="RHEA:16069"/>
        <dbReference type="ChEBI" id="CHEBI:15377"/>
        <dbReference type="ChEBI" id="CHEBI:15378"/>
        <dbReference type="ChEBI" id="CHEBI:16704"/>
        <dbReference type="ChEBI" id="CHEBI:17562"/>
        <dbReference type="ChEBI" id="CHEBI:28938"/>
        <dbReference type="EC" id="3.5.4.5"/>
    </reaction>
</comment>
<dbReference type="EC" id="3.5.4.5" evidence="4 15"/>
<evidence type="ECO:0000256" key="1">
    <source>
        <dbReference type="ARBA" id="ARBA00001947"/>
    </source>
</evidence>
<dbReference type="EMBL" id="LRRQ01000119">
    <property type="protein sequence ID" value="OAM88852.1"/>
    <property type="molecule type" value="Genomic_DNA"/>
</dbReference>
<evidence type="ECO:0000256" key="11">
    <source>
        <dbReference type="ARBA" id="ARBA00049558"/>
    </source>
</evidence>
<dbReference type="InterPro" id="IPR002125">
    <property type="entry name" value="CMP_dCMP_dom"/>
</dbReference>
<proteinExistence type="inferred from homology"/>
<feature type="active site" description="Proton donor" evidence="12">
    <location>
        <position position="62"/>
    </location>
</feature>
<evidence type="ECO:0000256" key="5">
    <source>
        <dbReference type="ARBA" id="ARBA00018266"/>
    </source>
</evidence>
<name>A0A178IFR1_9BACT</name>
<dbReference type="STRING" id="1184151.AW736_17715"/>
<evidence type="ECO:0000256" key="3">
    <source>
        <dbReference type="ARBA" id="ARBA00006576"/>
    </source>
</evidence>
<dbReference type="AlphaFoldDB" id="A0A178IFR1"/>
<dbReference type="GO" id="GO:0042802">
    <property type="term" value="F:identical protein binding"/>
    <property type="evidence" value="ECO:0007669"/>
    <property type="project" value="UniProtKB-ARBA"/>
</dbReference>
<evidence type="ECO:0000256" key="2">
    <source>
        <dbReference type="ARBA" id="ARBA00003949"/>
    </source>
</evidence>
<dbReference type="InterPro" id="IPR050202">
    <property type="entry name" value="Cyt/Deoxycyt_deaminase"/>
</dbReference>
<dbReference type="NCBIfam" id="TIGR01354">
    <property type="entry name" value="cyt_deam_tetra"/>
    <property type="match status" value="1"/>
</dbReference>
<dbReference type="InterPro" id="IPR016192">
    <property type="entry name" value="APOBEC/CMP_deaminase_Zn-bd"/>
</dbReference>